<evidence type="ECO:0000313" key="5">
    <source>
        <dbReference type="EMBL" id="MFH0253032.1"/>
    </source>
</evidence>
<dbReference type="Gene3D" id="2.150.10.10">
    <property type="entry name" value="Serralysin-like metalloprotease, C-terminal"/>
    <property type="match status" value="5"/>
</dbReference>
<keyword evidence="3" id="KW-0325">Glycoprotein</keyword>
<dbReference type="PRINTS" id="PR00313">
    <property type="entry name" value="CABNDNGRPT"/>
</dbReference>
<dbReference type="PROSITE" id="PS50292">
    <property type="entry name" value="PEROXIDASE_3"/>
    <property type="match status" value="2"/>
</dbReference>
<evidence type="ECO:0000256" key="3">
    <source>
        <dbReference type="ARBA" id="ARBA00023180"/>
    </source>
</evidence>
<dbReference type="Proteomes" id="UP001607157">
    <property type="component" value="Unassembled WGS sequence"/>
</dbReference>
<evidence type="ECO:0000256" key="2">
    <source>
        <dbReference type="ARBA" id="ARBA00022525"/>
    </source>
</evidence>
<accession>A0ABW7I510</accession>
<dbReference type="GO" id="GO:0004601">
    <property type="term" value="F:peroxidase activity"/>
    <property type="evidence" value="ECO:0007669"/>
    <property type="project" value="UniProtKB-KW"/>
</dbReference>
<sequence length="3024" mass="315347">MAVKLNVADLEFILRQIKISEAHANGTPLTEIYVDADGNVVPEGTPGAVLAISSPLVPNGLRTVDGTYNNLIPGQEKWGAADTPMPRMLDPDFRNDGDGDVMPFGPPGGPAVTNTDYGVIGTPSAPTVNGGHTGNVADADPRIISNLVNDQSIDNPAAVEAWFANDAALAAFHERYGEDAIPVRPGEGASVQAVVNSSFEAQSMAAGEPGVVTSALGNYSTEAPTGWTITGGIGGVFAPADTVNDGAGHPGPNVAWLTGGATLAQDGGTLTAGASYSLGLSVGDRTDQTWTGGTARLVAVGPGGVTTVISTTALPTPADGGWADMTLETGPIPAGLDGQTLRIEVQQSGGSQVLVDNVSLSVQTGNKIEIDNIDMASLPNIAPDDGISAPFNAWMTFFGQFFDHGLDLITKGGNGTVYIPLQPDDPLVMGPNGVNDGIDPLTGQALGDDLSTHLRFMAVTRSTPVEGPGPDGILGTADDTQHEGENTTTPFVDQNQTYTSHASHQVFLREYAFDASGNPVSTGHLLDGANGGLPTWAEIKAQARDMLGIELTDGDVLNIPLLRTDQYGQFIAGPNGLPQIVVGLGPDGVPNTADDEVVEGDLAAPVNTFAAGAVRIGHAFLDDIANSANPFDGQTGGLKTADDDSAVGLSDSVSTAGTYDNEMLDRHFITGDGRGNENIGLTAVHHIFHSEHNRQVEAHKKTVLESGDIDFINEWLLVDIPAGDPVPTDPSAVVWDGERLFQAGRFATEMQYQHLVFEEFGRKIHPNIDPFVFNAVTDIDASIFAEFANVVYRFGHSMLTDNMPRVMIDPATGAVTNDDMGLIAAFLNPIAFDNDSTMTADEAAAAVVLGMTTERGSQIDEFVVSSLRNNLLGLPLDLAAINIARGRETGIPTFNDTRAQLFQQTGSAWLKPYDNWVDLASSLKTPMTVVNLIAAYGTHASILAADTLVAKRDAAFDLVFGGGAVSDQERFDFLLGRNGWSAETNGLNDIDLWVGGLSERIMPFGGMLGSTFTAIFEAQMEALQDGDRFYYLSRTQGQNFLNELEENSFSKMLLANTSLSDPGPDGIRGTFDDIISHHIGVDSFALYDYVLEINQANQLIPDPEGNDPLLEALGMGKVVRDDPTTSEVETNYLRFSGGEHVVVGGTSGSDTIITSDGDDGIWGDDGDDYIESGYGVDLVNGGGGNDIILDAGDEGDFLKGEDGDDVISTANGFDVVMGGRGKDVVFLGADASDVFGGEGDDFILGGDGADFLLGNEGNDWIEAGPGFDTSAGDNSELFFNSKIKGHDVMFAGSDEHDFDAESGDDIMVQGASVMRNEGMFGFDWVSFKGMQNDAYADMRIKIFTTDEQDILRNRFDKVEALSGWEKNDTLIGDDRVAPGTGEGAEAEFANDGLDQAGIDRIEGLSELVSIADGQEFWESGNIILGGAGSDLMTGNGGDDILDGDRWLNVRIRITNDAAAENTAENEIATVDSLKHIFTAEDGVDPAWVGKSLFELLVSRDIVPGQMHIQREILDAGMGDDVDIAVFNDDRDQYTITDLGNGVLQVEHTGFGNNPDVLIDDGVDTLYNIEVLRFADGDILTPQPATGMPVINDPTPTDGMVSPVEGQLLTVDTSGIADVNGLGAFNYQWQYLDGAVWTDIPGATEATFTPNDPNLIQQLLGDISEIGRQLRVEVSFVDGGGTLETVISAPTLAVTENTGVTLNGTFGTNNSLNGGDGNDVLTGVSPFLIFGGGNDTLNGNGGDDILIGQGGSDVLNGGAGFDQLDGGGGADILNGGADNDLILAGGGADTIVQGSTDGRDMVDGGGGTDTYRLEGTAEAESFTIYAMSGGQNAGLAASLGTVIQATTEIVVTRTVGTTTTIVAELDNIEEIIVDTLAVSANNGNGTPDGGPVGGDTVNIVGDFNPTSLNFSTITINGTSGDDTVDISALTSAHRIVFRGEGGNDTIVGALRPQDVIDLPGSGDPVVTTGASGMVTVSRGGASVTFDGSSGMPAILDDDTPSGAFTLTDSDLAALKNLVNGSPAFDDDDDSEGAAGVRSLSGEGNNEANPLYGTADQPFIRLTEARYGEADENGNRKVNPIFDGLDPRTLSNILGAQDETVAKNAMNASTLFMAFGQYFDHGLDFLPKNAAFGKIDIGGPGAERSPTSDNPADLTRGEVASVDADGVPQHRNMTSPFVDQNQAYGSHELVGQFLRESDGAQGSGMRLLGGEADPSDPAFALLPTLRDLILHHWEAETIFEDAGLPGGAATLQELLPGLVDDATGAIDSTLVADLASDFLGSGQPLLLDTNPYIDLLDHRVAGDGRANENFALTAVHTVWARNHNFHVENLIAQGFEGSAEEIFQAAKMLNESDYQRVVFQEFADKLLGGLRSADGGFDNHGWDGYNPEVDASISHEFAAAAYRFGHSLIGETLQVKAADGTVTEVPLFDAFLNPSNDPDVFTGPLPQGYVPAPGYAQHGVASIIGGTAVQQAEEVDLKVVDAVRSDLVRINADLFAFNVARSWDVGLGTMNQVRAGLAASTNPYVAQAVAMAGGLSPYSSWADYQARNDVSDALMAQLMEAYPDLVLEDQAEIDAFVAANPDITLHPGADGAMIVAGIDRVDVWTGGLGEKHINGGMVGQTFWVVLHEQLDRLQEGDRFYYIDRFENFDFYQDFGEDTTFAEIVARTTSLTDLDNDIFDAEDEVAGEDGNDGADDDIGADDDAGAEDGEGADDGDGGGDTGGDTGAGDGGEADGGDAGSDTGSGNESTSPPLAAGGSILGSAGRDTLFGTAEADNILALGGRDMIFGADGDDNILAGGGRDMVFGDAGSDRLFGEGGDDFIEGGAGDDLVVGGAGDDVFAATSGDGNDAYYGDDLSGGMGNDTLDMSRIIEDITVDLGGGGAARGMATSAASGTDALWSIENFIGGAGDDDITASNAHNMLDGGSGNDTYRFLSAADADGDTIGSFQAGDKIDLSQIDANGQGAGNGSFTLISDAFTGSGQLLVSHQSGEGGDTTLITGSVSDDGAADFSITIRGHHDLTQDDFQL</sequence>
<dbReference type="Pfam" id="PF00353">
    <property type="entry name" value="HemolysinCabind"/>
    <property type="match status" value="9"/>
</dbReference>
<keyword evidence="6" id="KW-1185">Reference proteome</keyword>
<evidence type="ECO:0000313" key="6">
    <source>
        <dbReference type="Proteomes" id="UP001607157"/>
    </source>
</evidence>
<dbReference type="InterPro" id="IPR037120">
    <property type="entry name" value="Haem_peroxidase_sf_animal"/>
</dbReference>
<proteinExistence type="predicted"/>
<comment type="caution">
    <text evidence="5">The sequence shown here is derived from an EMBL/GenBank/DDBJ whole genome shotgun (WGS) entry which is preliminary data.</text>
</comment>
<gene>
    <name evidence="5" type="ORF">ACGRVM_03955</name>
</gene>
<feature type="region of interest" description="Disordered" evidence="4">
    <location>
        <begin position="2681"/>
        <end position="2756"/>
    </location>
</feature>
<evidence type="ECO:0000256" key="4">
    <source>
        <dbReference type="SAM" id="MobiDB-lite"/>
    </source>
</evidence>
<dbReference type="InterPro" id="IPR001343">
    <property type="entry name" value="Hemolysn_Ca-bd"/>
</dbReference>
<dbReference type="InterPro" id="IPR010255">
    <property type="entry name" value="Haem_peroxidase_sf"/>
</dbReference>
<dbReference type="PANTHER" id="PTHR11475:SF4">
    <property type="entry name" value="CHORION PEROXIDASE"/>
    <property type="match status" value="1"/>
</dbReference>
<dbReference type="EMBL" id="JBIHMM010000001">
    <property type="protein sequence ID" value="MFH0253032.1"/>
    <property type="molecule type" value="Genomic_DNA"/>
</dbReference>
<dbReference type="InterPro" id="IPR019791">
    <property type="entry name" value="Haem_peroxidase_animal"/>
</dbReference>
<dbReference type="InterPro" id="IPR018511">
    <property type="entry name" value="Hemolysin-typ_Ca-bd_CS"/>
</dbReference>
<keyword evidence="2" id="KW-0964">Secreted</keyword>
<dbReference type="InterPro" id="IPR011049">
    <property type="entry name" value="Serralysin-like_metalloprot_C"/>
</dbReference>
<protein>
    <submittedName>
        <fullName evidence="5">Peroxidase family protein</fullName>
    </submittedName>
</protein>
<evidence type="ECO:0000256" key="1">
    <source>
        <dbReference type="ARBA" id="ARBA00004613"/>
    </source>
</evidence>
<dbReference type="PANTHER" id="PTHR11475">
    <property type="entry name" value="OXIDASE/PEROXIDASE"/>
    <property type="match status" value="1"/>
</dbReference>
<name>A0ABW7I510_9RHOB</name>
<dbReference type="PROSITE" id="PS00330">
    <property type="entry name" value="HEMOLYSIN_CALCIUM"/>
    <property type="match status" value="4"/>
</dbReference>
<comment type="subcellular location">
    <subcellularLocation>
        <location evidence="1">Secreted</location>
    </subcellularLocation>
</comment>
<dbReference type="Gene3D" id="1.10.640.10">
    <property type="entry name" value="Haem peroxidase domain superfamily, animal type"/>
    <property type="match status" value="3"/>
</dbReference>
<keyword evidence="5" id="KW-0560">Oxidoreductase</keyword>
<dbReference type="Pfam" id="PF03098">
    <property type="entry name" value="An_peroxidase"/>
    <property type="match status" value="5"/>
</dbReference>
<dbReference type="CDD" id="cd09821">
    <property type="entry name" value="An_peroxidase_bacterial_2"/>
    <property type="match status" value="1"/>
</dbReference>
<dbReference type="RefSeq" id="WP_377168477.1">
    <property type="nucleotide sequence ID" value="NZ_JBHTJC010000001.1"/>
</dbReference>
<organism evidence="5 6">
    <name type="scientific">Roseovarius aquimarinus</name>
    <dbReference type="NCBI Taxonomy" id="1229156"/>
    <lineage>
        <taxon>Bacteria</taxon>
        <taxon>Pseudomonadati</taxon>
        <taxon>Pseudomonadota</taxon>
        <taxon>Alphaproteobacteria</taxon>
        <taxon>Rhodobacterales</taxon>
        <taxon>Roseobacteraceae</taxon>
        <taxon>Roseovarius</taxon>
    </lineage>
</organism>
<dbReference type="Pfam" id="PF22825">
    <property type="entry name" value="HpiC1-like"/>
    <property type="match status" value="1"/>
</dbReference>
<dbReference type="SUPFAM" id="SSF48113">
    <property type="entry name" value="Heme-dependent peroxidases"/>
    <property type="match status" value="2"/>
</dbReference>
<feature type="compositionally biased region" description="Acidic residues" evidence="4">
    <location>
        <begin position="2681"/>
        <end position="2714"/>
    </location>
</feature>
<dbReference type="InterPro" id="IPR054720">
    <property type="entry name" value="HpiC1"/>
</dbReference>
<dbReference type="Gene3D" id="2.60.40.2700">
    <property type="match status" value="1"/>
</dbReference>
<reference evidence="5 6" key="1">
    <citation type="submission" date="2024-10" db="EMBL/GenBank/DDBJ databases">
        <authorList>
            <person name="Yang X.-N."/>
        </authorList>
    </citation>
    <scope>NUCLEOTIDE SEQUENCE [LARGE SCALE GENOMIC DNA]</scope>
    <source>
        <strain evidence="5 6">CAU 1059</strain>
    </source>
</reference>
<dbReference type="SUPFAM" id="SSF51120">
    <property type="entry name" value="beta-Roll"/>
    <property type="match status" value="4"/>
</dbReference>
<feature type="compositionally biased region" description="Gly residues" evidence="4">
    <location>
        <begin position="2715"/>
        <end position="2727"/>
    </location>
</feature>
<keyword evidence="5" id="KW-0575">Peroxidase</keyword>
<feature type="region of interest" description="Disordered" evidence="4">
    <location>
        <begin position="2020"/>
        <end position="2053"/>
    </location>
</feature>